<name>A0A6C0IZM9_9ZZZZ</name>
<sequence>MAFHRGNAFLTNVTADNIRTQWTAWNPSLNDTFSNIVVDPLTHARYFNTKNLAVVSIYLTVRFSNITPSPYTMLAMNLPSTLRVKSNTHFKNQCNIERFTGTSERKFSFGMIIADGTSQGGIDDDTFLYLDRIFFQNLGQYIPNQTYTIRGQIVFEPS</sequence>
<evidence type="ECO:0000313" key="1">
    <source>
        <dbReference type="EMBL" id="QHT98030.1"/>
    </source>
</evidence>
<reference evidence="1" key="1">
    <citation type="journal article" date="2020" name="Nature">
        <title>Giant virus diversity and host interactions through global metagenomics.</title>
        <authorList>
            <person name="Schulz F."/>
            <person name="Roux S."/>
            <person name="Paez-Espino D."/>
            <person name="Jungbluth S."/>
            <person name="Walsh D.A."/>
            <person name="Denef V.J."/>
            <person name="McMahon K.D."/>
            <person name="Konstantinidis K.T."/>
            <person name="Eloe-Fadrosh E.A."/>
            <person name="Kyrpides N.C."/>
            <person name="Woyke T."/>
        </authorList>
    </citation>
    <scope>NUCLEOTIDE SEQUENCE</scope>
    <source>
        <strain evidence="1">GVMAG-M-3300025626-8</strain>
    </source>
</reference>
<accession>A0A6C0IZM9</accession>
<dbReference type="AlphaFoldDB" id="A0A6C0IZM9"/>
<dbReference type="EMBL" id="MN740286">
    <property type="protein sequence ID" value="QHT98030.1"/>
    <property type="molecule type" value="Genomic_DNA"/>
</dbReference>
<proteinExistence type="predicted"/>
<protein>
    <submittedName>
        <fullName evidence="1">Uncharacterized protein</fullName>
    </submittedName>
</protein>
<organism evidence="1">
    <name type="scientific">viral metagenome</name>
    <dbReference type="NCBI Taxonomy" id="1070528"/>
    <lineage>
        <taxon>unclassified sequences</taxon>
        <taxon>metagenomes</taxon>
        <taxon>organismal metagenomes</taxon>
    </lineage>
</organism>